<keyword evidence="1" id="KW-0472">Membrane</keyword>
<name>A0ABW5PFS8_9BACL</name>
<evidence type="ECO:0000313" key="2">
    <source>
        <dbReference type="EMBL" id="MFD2614160.1"/>
    </source>
</evidence>
<feature type="transmembrane region" description="Helical" evidence="1">
    <location>
        <begin position="39"/>
        <end position="60"/>
    </location>
</feature>
<accession>A0ABW5PFS8</accession>
<dbReference type="EMBL" id="JBHUME010000010">
    <property type="protein sequence ID" value="MFD2614160.1"/>
    <property type="molecule type" value="Genomic_DNA"/>
</dbReference>
<protein>
    <submittedName>
        <fullName evidence="2">Uncharacterized protein</fullName>
    </submittedName>
</protein>
<dbReference type="RefSeq" id="WP_377604719.1">
    <property type="nucleotide sequence ID" value="NZ_JBHUME010000010.1"/>
</dbReference>
<keyword evidence="3" id="KW-1185">Reference proteome</keyword>
<evidence type="ECO:0000313" key="3">
    <source>
        <dbReference type="Proteomes" id="UP001597541"/>
    </source>
</evidence>
<comment type="caution">
    <text evidence="2">The sequence shown here is derived from an EMBL/GenBank/DDBJ whole genome shotgun (WGS) entry which is preliminary data.</text>
</comment>
<reference evidence="3" key="1">
    <citation type="journal article" date="2019" name="Int. J. Syst. Evol. Microbiol.">
        <title>The Global Catalogue of Microorganisms (GCM) 10K type strain sequencing project: providing services to taxonomists for standard genome sequencing and annotation.</title>
        <authorList>
            <consortium name="The Broad Institute Genomics Platform"/>
            <consortium name="The Broad Institute Genome Sequencing Center for Infectious Disease"/>
            <person name="Wu L."/>
            <person name="Ma J."/>
        </authorList>
    </citation>
    <scope>NUCLEOTIDE SEQUENCE [LARGE SCALE GENOMIC DNA]</scope>
    <source>
        <strain evidence="3">KCTC 3950</strain>
    </source>
</reference>
<sequence length="64" mass="7239">MKLIKNFAITVVSLIGDLWLGLGIKPEVYDKRSRMKTNVGYILFVLLAALVAITPIVWLCSRIY</sequence>
<keyword evidence="1" id="KW-0812">Transmembrane</keyword>
<organism evidence="2 3">
    <name type="scientific">Paenibacillus gansuensis</name>
    <dbReference type="NCBI Taxonomy" id="306542"/>
    <lineage>
        <taxon>Bacteria</taxon>
        <taxon>Bacillati</taxon>
        <taxon>Bacillota</taxon>
        <taxon>Bacilli</taxon>
        <taxon>Bacillales</taxon>
        <taxon>Paenibacillaceae</taxon>
        <taxon>Paenibacillus</taxon>
    </lineage>
</organism>
<gene>
    <name evidence="2" type="ORF">ACFSUF_17265</name>
</gene>
<keyword evidence="1" id="KW-1133">Transmembrane helix</keyword>
<dbReference type="Proteomes" id="UP001597541">
    <property type="component" value="Unassembled WGS sequence"/>
</dbReference>
<evidence type="ECO:0000256" key="1">
    <source>
        <dbReference type="SAM" id="Phobius"/>
    </source>
</evidence>
<proteinExistence type="predicted"/>